<keyword evidence="2" id="KW-1185">Reference proteome</keyword>
<proteinExistence type="predicted"/>
<accession>A0ACD1H521</accession>
<protein>
    <submittedName>
        <fullName evidence="1">Uncharacterized protein</fullName>
    </submittedName>
</protein>
<reference evidence="1" key="1">
    <citation type="submission" date="2018-02" db="EMBL/GenBank/DDBJ databases">
        <title>The genomes of Aspergillus section Nigri reveals drivers in fungal speciation.</title>
        <authorList>
            <consortium name="DOE Joint Genome Institute"/>
            <person name="Vesth T.C."/>
            <person name="Nybo J."/>
            <person name="Theobald S."/>
            <person name="Brandl J."/>
            <person name="Frisvad J.C."/>
            <person name="Nielsen K.F."/>
            <person name="Lyhne E.K."/>
            <person name="Kogle M.E."/>
            <person name="Kuo A."/>
            <person name="Riley R."/>
            <person name="Clum A."/>
            <person name="Nolan M."/>
            <person name="Lipzen A."/>
            <person name="Salamov A."/>
            <person name="Henrissat B."/>
            <person name="Wiebenga A."/>
            <person name="De vries R.P."/>
            <person name="Grigoriev I.V."/>
            <person name="Mortensen U.H."/>
            <person name="Andersen M.R."/>
            <person name="Baker S.E."/>
        </authorList>
    </citation>
    <scope>NUCLEOTIDE SEQUENCE</scope>
    <source>
        <strain evidence="1">CBS 121060</strain>
    </source>
</reference>
<evidence type="ECO:0000313" key="2">
    <source>
        <dbReference type="Proteomes" id="UP000249661"/>
    </source>
</evidence>
<organism evidence="1 2">
    <name type="scientific">Aspergillus aculeatinus CBS 121060</name>
    <dbReference type="NCBI Taxonomy" id="1448322"/>
    <lineage>
        <taxon>Eukaryota</taxon>
        <taxon>Fungi</taxon>
        <taxon>Dikarya</taxon>
        <taxon>Ascomycota</taxon>
        <taxon>Pezizomycotina</taxon>
        <taxon>Eurotiomycetes</taxon>
        <taxon>Eurotiomycetidae</taxon>
        <taxon>Eurotiales</taxon>
        <taxon>Aspergillaceae</taxon>
        <taxon>Aspergillus</taxon>
        <taxon>Aspergillus subgen. Circumdati</taxon>
    </lineage>
</organism>
<evidence type="ECO:0000313" key="1">
    <source>
        <dbReference type="EMBL" id="RAH68493.1"/>
    </source>
</evidence>
<sequence>MQDPSTTAWITPMPIPARIDPHRAQQARTRKFLEENAWLNALPITASDLHALRSVQGLYEVRIDKCPWLGASLRLWLLWDYDRLWGSFTFRPLEGVFLIDPAFTIERCDPATGFSPSLPVEWMGWAEDDGWGREETSSIPSEMRINPWTKTLEGEFGFMWGSGWPGPGTMSFRATRLPEAENPGRHDVNSVEDIVREWGRRGPPYYELEIIRQTLSPEELRAELRNRDDALARAREESLNAGADDDDELALLSACFSVKRDVAMAVFDRSGNSIQIRLRVHTKYNRVWGEFDGDFRTISFVNLQTRDKHSALTKDSSINEAEDSHLVSLLAGLLSERKTLSAQVFDKLGSSMPIRLRRDEKVVVSGEFDGDFETLSLIRWKIDSRSGKC</sequence>
<gene>
    <name evidence="1" type="ORF">BO66DRAFT_429918</name>
</gene>
<name>A0ACD1H521_9EURO</name>
<dbReference type="EMBL" id="KZ824966">
    <property type="protein sequence ID" value="RAH68493.1"/>
    <property type="molecule type" value="Genomic_DNA"/>
</dbReference>
<dbReference type="Proteomes" id="UP000249661">
    <property type="component" value="Unassembled WGS sequence"/>
</dbReference>